<comment type="caution">
    <text evidence="1">The sequence shown here is derived from an EMBL/GenBank/DDBJ whole genome shotgun (WGS) entry which is preliminary data.</text>
</comment>
<dbReference type="EMBL" id="JBHSWG010000001">
    <property type="protein sequence ID" value="MFC6758600.1"/>
    <property type="molecule type" value="Genomic_DNA"/>
</dbReference>
<evidence type="ECO:0000313" key="1">
    <source>
        <dbReference type="EMBL" id="MFC6758600.1"/>
    </source>
</evidence>
<organism evidence="1 2">
    <name type="scientific">Sulfitobacter porphyrae</name>
    <dbReference type="NCBI Taxonomy" id="1246864"/>
    <lineage>
        <taxon>Bacteria</taxon>
        <taxon>Pseudomonadati</taxon>
        <taxon>Pseudomonadota</taxon>
        <taxon>Alphaproteobacteria</taxon>
        <taxon>Rhodobacterales</taxon>
        <taxon>Roseobacteraceae</taxon>
        <taxon>Sulfitobacter</taxon>
    </lineage>
</organism>
<accession>A0ABW2AZ21</accession>
<protein>
    <submittedName>
        <fullName evidence="1">Uncharacterized protein</fullName>
    </submittedName>
</protein>
<reference evidence="2" key="1">
    <citation type="journal article" date="2019" name="Int. J. Syst. Evol. Microbiol.">
        <title>The Global Catalogue of Microorganisms (GCM) 10K type strain sequencing project: providing services to taxonomists for standard genome sequencing and annotation.</title>
        <authorList>
            <consortium name="The Broad Institute Genomics Platform"/>
            <consortium name="The Broad Institute Genome Sequencing Center for Infectious Disease"/>
            <person name="Wu L."/>
            <person name="Ma J."/>
        </authorList>
    </citation>
    <scope>NUCLEOTIDE SEQUENCE [LARGE SCALE GENOMIC DNA]</scope>
    <source>
        <strain evidence="2">CCUG 66188</strain>
    </source>
</reference>
<keyword evidence="2" id="KW-1185">Reference proteome</keyword>
<evidence type="ECO:0000313" key="2">
    <source>
        <dbReference type="Proteomes" id="UP001596353"/>
    </source>
</evidence>
<sequence>MSSVSSERRDVYNRRIQAELQIARFRQDWINAMHRDLSDIYKLMVNERTSAEFEIDELAKLVFAIQARLNRDNPPAKAVWDQLDIYFRVSRNKEDELYLNFLASFPLVVNEFLKVEWDRLKADLQNAQSIEIGTQ</sequence>
<gene>
    <name evidence="1" type="ORF">ACFQFQ_02335</name>
</gene>
<name>A0ABW2AZ21_9RHOB</name>
<proteinExistence type="predicted"/>
<dbReference type="Proteomes" id="UP001596353">
    <property type="component" value="Unassembled WGS sequence"/>
</dbReference>